<dbReference type="AlphaFoldDB" id="A0A820IGA1"/>
<feature type="transmembrane region" description="Helical" evidence="1">
    <location>
        <begin position="17"/>
        <end position="38"/>
    </location>
</feature>
<sequence>EYPETLIDPSLGNRLNILHNALASFLLVTTDSIMILAIRPIYQYRSLYYPPLPFNETKKQALTDVIFYVPSLKRNDIENTLNMNLPLFLSRYNVIANA</sequence>
<accession>A0A820IGA1</accession>
<evidence type="ECO:0000256" key="1">
    <source>
        <dbReference type="SAM" id="Phobius"/>
    </source>
</evidence>
<keyword evidence="1" id="KW-1133">Transmembrane helix</keyword>
<organism evidence="2 3">
    <name type="scientific">Rotaria sordida</name>
    <dbReference type="NCBI Taxonomy" id="392033"/>
    <lineage>
        <taxon>Eukaryota</taxon>
        <taxon>Metazoa</taxon>
        <taxon>Spiralia</taxon>
        <taxon>Gnathifera</taxon>
        <taxon>Rotifera</taxon>
        <taxon>Eurotatoria</taxon>
        <taxon>Bdelloidea</taxon>
        <taxon>Philodinida</taxon>
        <taxon>Philodinidae</taxon>
        <taxon>Rotaria</taxon>
    </lineage>
</organism>
<keyword evidence="1" id="KW-0472">Membrane</keyword>
<dbReference type="Proteomes" id="UP000663836">
    <property type="component" value="Unassembled WGS sequence"/>
</dbReference>
<gene>
    <name evidence="2" type="ORF">JBS370_LOCUS40649</name>
</gene>
<evidence type="ECO:0000313" key="2">
    <source>
        <dbReference type="EMBL" id="CAF4308894.1"/>
    </source>
</evidence>
<comment type="caution">
    <text evidence="2">The sequence shown here is derived from an EMBL/GenBank/DDBJ whole genome shotgun (WGS) entry which is preliminary data.</text>
</comment>
<evidence type="ECO:0000313" key="3">
    <source>
        <dbReference type="Proteomes" id="UP000663836"/>
    </source>
</evidence>
<proteinExistence type="predicted"/>
<feature type="non-terminal residue" evidence="2">
    <location>
        <position position="98"/>
    </location>
</feature>
<keyword evidence="1" id="KW-0812">Transmembrane</keyword>
<feature type="non-terminal residue" evidence="2">
    <location>
        <position position="1"/>
    </location>
</feature>
<protein>
    <submittedName>
        <fullName evidence="2">Uncharacterized protein</fullName>
    </submittedName>
</protein>
<name>A0A820IGA1_9BILA</name>
<dbReference type="EMBL" id="CAJOBD010037976">
    <property type="protein sequence ID" value="CAF4308894.1"/>
    <property type="molecule type" value="Genomic_DNA"/>
</dbReference>
<reference evidence="2" key="1">
    <citation type="submission" date="2021-02" db="EMBL/GenBank/DDBJ databases">
        <authorList>
            <person name="Nowell W R."/>
        </authorList>
    </citation>
    <scope>NUCLEOTIDE SEQUENCE</scope>
</reference>